<accession>A0A1E7ZBF3</accession>
<keyword evidence="10" id="KW-1185">Reference proteome</keyword>
<dbReference type="InterPro" id="IPR036974">
    <property type="entry name" value="PUA_sf"/>
</dbReference>
<organism evidence="9 10">
    <name type="scientific">Alteromonas confluentis</name>
    <dbReference type="NCBI Taxonomy" id="1656094"/>
    <lineage>
        <taxon>Bacteria</taxon>
        <taxon>Pseudomonadati</taxon>
        <taxon>Pseudomonadota</taxon>
        <taxon>Gammaproteobacteria</taxon>
        <taxon>Alteromonadales</taxon>
        <taxon>Alteromonadaceae</taxon>
        <taxon>Alteromonas/Salinimonas group</taxon>
        <taxon>Alteromonas</taxon>
    </lineage>
</organism>
<evidence type="ECO:0000256" key="3">
    <source>
        <dbReference type="ARBA" id="ARBA00022694"/>
    </source>
</evidence>
<evidence type="ECO:0000259" key="6">
    <source>
        <dbReference type="Pfam" id="PF01509"/>
    </source>
</evidence>
<dbReference type="EMBL" id="MDHN01000021">
    <property type="protein sequence ID" value="OFC70853.1"/>
    <property type="molecule type" value="Genomic_DNA"/>
</dbReference>
<dbReference type="Gene3D" id="2.30.130.10">
    <property type="entry name" value="PUA domain"/>
    <property type="match status" value="1"/>
</dbReference>
<dbReference type="GO" id="GO:1990481">
    <property type="term" value="P:mRNA pseudouridine synthesis"/>
    <property type="evidence" value="ECO:0007669"/>
    <property type="project" value="TreeGrafter"/>
</dbReference>
<comment type="catalytic activity">
    <reaction evidence="1 5">
        <text>uridine(55) in tRNA = pseudouridine(55) in tRNA</text>
        <dbReference type="Rhea" id="RHEA:42532"/>
        <dbReference type="Rhea" id="RHEA-COMP:10101"/>
        <dbReference type="Rhea" id="RHEA-COMP:10102"/>
        <dbReference type="ChEBI" id="CHEBI:65314"/>
        <dbReference type="ChEBI" id="CHEBI:65315"/>
        <dbReference type="EC" id="5.4.99.25"/>
    </reaction>
</comment>
<evidence type="ECO:0000256" key="1">
    <source>
        <dbReference type="ARBA" id="ARBA00000385"/>
    </source>
</evidence>
<evidence type="ECO:0000256" key="2">
    <source>
        <dbReference type="ARBA" id="ARBA00005642"/>
    </source>
</evidence>
<dbReference type="HAMAP" id="MF_01080">
    <property type="entry name" value="TruB_bact"/>
    <property type="match status" value="1"/>
</dbReference>
<dbReference type="InterPro" id="IPR020103">
    <property type="entry name" value="PsdUridine_synth_cat_dom_sf"/>
</dbReference>
<evidence type="ECO:0000259" key="7">
    <source>
        <dbReference type="Pfam" id="PF09157"/>
    </source>
</evidence>
<feature type="active site" description="Nucleophile" evidence="5">
    <location>
        <position position="47"/>
    </location>
</feature>
<dbReference type="Pfam" id="PF16198">
    <property type="entry name" value="TruB_C_2"/>
    <property type="match status" value="1"/>
</dbReference>
<dbReference type="OrthoDB" id="9802309at2"/>
<dbReference type="Proteomes" id="UP000175691">
    <property type="component" value="Unassembled WGS sequence"/>
</dbReference>
<dbReference type="Pfam" id="PF01509">
    <property type="entry name" value="TruB_N"/>
    <property type="match status" value="1"/>
</dbReference>
<gene>
    <name evidence="5" type="primary">truB</name>
    <name evidence="9" type="ORF">BFC18_10390</name>
</gene>
<dbReference type="GO" id="GO:0160148">
    <property type="term" value="F:tRNA pseudouridine(55) synthase activity"/>
    <property type="evidence" value="ECO:0007669"/>
    <property type="project" value="UniProtKB-EC"/>
</dbReference>
<dbReference type="STRING" id="1656094.BFC18_10390"/>
<comment type="function">
    <text evidence="5">Responsible for synthesis of pseudouridine from uracil-55 in the psi GC loop of transfer RNAs.</text>
</comment>
<evidence type="ECO:0000256" key="5">
    <source>
        <dbReference type="HAMAP-Rule" id="MF_01080"/>
    </source>
</evidence>
<dbReference type="PANTHER" id="PTHR13767:SF2">
    <property type="entry name" value="PSEUDOURIDYLATE SYNTHASE TRUB1"/>
    <property type="match status" value="1"/>
</dbReference>
<evidence type="ECO:0000313" key="10">
    <source>
        <dbReference type="Proteomes" id="UP000175691"/>
    </source>
</evidence>
<dbReference type="InterPro" id="IPR032819">
    <property type="entry name" value="TruB_C"/>
</dbReference>
<comment type="similarity">
    <text evidence="2 5">Belongs to the pseudouridine synthase TruB family. Type 1 subfamily.</text>
</comment>
<feature type="domain" description="tRNA pseudouridine synthase II TruB subfamily 1 C-terminal" evidence="7">
    <location>
        <begin position="248"/>
        <end position="297"/>
    </location>
</feature>
<protein>
    <recommendedName>
        <fullName evidence="5">tRNA pseudouridine synthase B</fullName>
        <ecNumber evidence="5">5.4.99.25</ecNumber>
    </recommendedName>
    <alternativeName>
        <fullName evidence="5">tRNA pseudouridine(55) synthase</fullName>
        <shortName evidence="5">Psi55 synthase</shortName>
    </alternativeName>
    <alternativeName>
        <fullName evidence="5">tRNA pseudouridylate synthase</fullName>
    </alternativeName>
    <alternativeName>
        <fullName evidence="5">tRNA-uridine isomerase</fullName>
    </alternativeName>
</protein>
<dbReference type="CDD" id="cd02573">
    <property type="entry name" value="PseudoU_synth_EcTruB"/>
    <property type="match status" value="1"/>
</dbReference>
<dbReference type="Pfam" id="PF09157">
    <property type="entry name" value="TruB-C_2"/>
    <property type="match status" value="1"/>
</dbReference>
<dbReference type="InterPro" id="IPR014780">
    <property type="entry name" value="tRNA_psdUridine_synth_TruB"/>
</dbReference>
<evidence type="ECO:0000313" key="9">
    <source>
        <dbReference type="EMBL" id="OFC70853.1"/>
    </source>
</evidence>
<feature type="domain" description="tRNA pseudouridylate synthase B C-terminal" evidence="8">
    <location>
        <begin position="180"/>
        <end position="244"/>
    </location>
</feature>
<evidence type="ECO:0000259" key="8">
    <source>
        <dbReference type="Pfam" id="PF16198"/>
    </source>
</evidence>
<dbReference type="EC" id="5.4.99.25" evidence="5"/>
<dbReference type="InterPro" id="IPR015240">
    <property type="entry name" value="tRNA_sdUridine_synth_fam1_C"/>
</dbReference>
<keyword evidence="4 5" id="KW-0413">Isomerase</keyword>
<keyword evidence="3 5" id="KW-0819">tRNA processing</keyword>
<dbReference type="Gene3D" id="3.30.2350.10">
    <property type="entry name" value="Pseudouridine synthase"/>
    <property type="match status" value="1"/>
</dbReference>
<dbReference type="PANTHER" id="PTHR13767">
    <property type="entry name" value="TRNA-PSEUDOURIDINE SYNTHASE"/>
    <property type="match status" value="1"/>
</dbReference>
<dbReference type="InterPro" id="IPR002501">
    <property type="entry name" value="PsdUridine_synth_N"/>
</dbReference>
<dbReference type="AlphaFoldDB" id="A0A1E7ZBF3"/>
<comment type="caution">
    <text evidence="9">The sequence shown here is derived from an EMBL/GenBank/DDBJ whole genome shotgun (WGS) entry which is preliminary data.</text>
</comment>
<proteinExistence type="inferred from homology"/>
<sequence length="326" mass="36123">MGRRRKGRSINGVLLLNKPLGGSSNQILQKVRWCYKAAKAGHTGALDPLASGMLPICLGEATKFSQFLLDADKTYEVTMQLGVRTTTSDADGEVVEEKPVNVSEQQVRDACLSFLGQSKQIPSMFSALKHQGKPLYHYARQGITVEREARDITIFELEITRMALPEVDMRVRCSKGTYIRSLVDDIGQQLACGGYVTRLHRTEVADYPTDRMVSLDDVIAIQESLEEGKFDKLDCLLLPMDTAVLSLPAIYLDNEQYQRFEHGQSVCGKTESALEAGVQYRVYVENADGNLFLGVGEGVLAPKDQPRANAGEVFVSPRRRVVYEAV</sequence>
<reference evidence="9 10" key="1">
    <citation type="submission" date="2016-08" db="EMBL/GenBank/DDBJ databases">
        <authorList>
            <person name="Seilhamer J.J."/>
        </authorList>
    </citation>
    <scope>NUCLEOTIDE SEQUENCE [LARGE SCALE GENOMIC DNA]</scope>
    <source>
        <strain evidence="9 10">KCTC 42603</strain>
    </source>
</reference>
<dbReference type="RefSeq" id="WP_070125245.1">
    <property type="nucleotide sequence ID" value="NZ_MDHN01000021.1"/>
</dbReference>
<dbReference type="GO" id="GO:0031119">
    <property type="term" value="P:tRNA pseudouridine synthesis"/>
    <property type="evidence" value="ECO:0007669"/>
    <property type="project" value="UniProtKB-UniRule"/>
</dbReference>
<feature type="domain" description="Pseudouridine synthase II N-terminal" evidence="6">
    <location>
        <begin position="32"/>
        <end position="179"/>
    </location>
</feature>
<dbReference type="GO" id="GO:0003723">
    <property type="term" value="F:RNA binding"/>
    <property type="evidence" value="ECO:0007669"/>
    <property type="project" value="InterPro"/>
</dbReference>
<evidence type="ECO:0000256" key="4">
    <source>
        <dbReference type="ARBA" id="ARBA00023235"/>
    </source>
</evidence>
<dbReference type="NCBIfam" id="TIGR00431">
    <property type="entry name" value="TruB"/>
    <property type="match status" value="1"/>
</dbReference>
<dbReference type="SUPFAM" id="SSF55120">
    <property type="entry name" value="Pseudouridine synthase"/>
    <property type="match status" value="1"/>
</dbReference>
<name>A0A1E7ZBF3_9ALTE</name>